<protein>
    <recommendedName>
        <fullName evidence="5">CSC1/OSCA1-like cytosolic domain-containing protein</fullName>
    </recommendedName>
</protein>
<dbReference type="Proteomes" id="UP000187209">
    <property type="component" value="Unassembled WGS sequence"/>
</dbReference>
<feature type="transmembrane region" description="Helical" evidence="2">
    <location>
        <begin position="530"/>
        <end position="554"/>
    </location>
</feature>
<feature type="compositionally biased region" description="Basic and acidic residues" evidence="1">
    <location>
        <begin position="808"/>
        <end position="825"/>
    </location>
</feature>
<evidence type="ECO:0000313" key="4">
    <source>
        <dbReference type="Proteomes" id="UP000187209"/>
    </source>
</evidence>
<keyword evidence="2" id="KW-0812">Transmembrane</keyword>
<dbReference type="OrthoDB" id="121893at2759"/>
<keyword evidence="2" id="KW-0472">Membrane</keyword>
<keyword evidence="2" id="KW-1133">Transmembrane helix</keyword>
<reference evidence="3 4" key="1">
    <citation type="submission" date="2016-11" db="EMBL/GenBank/DDBJ databases">
        <title>The macronuclear genome of Stentor coeruleus: a giant cell with tiny introns.</title>
        <authorList>
            <person name="Slabodnick M."/>
            <person name="Ruby J.G."/>
            <person name="Reiff S.B."/>
            <person name="Swart E.C."/>
            <person name="Gosai S."/>
            <person name="Prabakaran S."/>
            <person name="Witkowska E."/>
            <person name="Larue G.E."/>
            <person name="Fisher S."/>
            <person name="Freeman R.M."/>
            <person name="Gunawardena J."/>
            <person name="Chu W."/>
            <person name="Stover N.A."/>
            <person name="Gregory B.D."/>
            <person name="Nowacki M."/>
            <person name="Derisi J."/>
            <person name="Roy S.W."/>
            <person name="Marshall W.F."/>
            <person name="Sood P."/>
        </authorList>
    </citation>
    <scope>NUCLEOTIDE SEQUENCE [LARGE SCALE GENOMIC DNA]</scope>
    <source>
        <strain evidence="3">WM001</strain>
    </source>
</reference>
<feature type="transmembrane region" description="Helical" evidence="2">
    <location>
        <begin position="153"/>
        <end position="173"/>
    </location>
</feature>
<feature type="transmembrane region" description="Helical" evidence="2">
    <location>
        <begin position="698"/>
        <end position="715"/>
    </location>
</feature>
<comment type="caution">
    <text evidence="3">The sequence shown here is derived from an EMBL/GenBank/DDBJ whole genome shotgun (WGS) entry which is preliminary data.</text>
</comment>
<feature type="transmembrane region" description="Helical" evidence="2">
    <location>
        <begin position="602"/>
        <end position="621"/>
    </location>
</feature>
<feature type="transmembrane region" description="Helical" evidence="2">
    <location>
        <begin position="642"/>
        <end position="663"/>
    </location>
</feature>
<sequence length="825" mass="94984">MDQICTNPNNTEKKVGKIPVMLTTIAAKAEIANLVQAKLYREQTSIRYNSENEDFLPYPLCSTSLKTLGKYGIGLQLYFTFIKQAAILFFFLSLLSLYPSLNNYFAKKTQEDYIYQTLTYFTLANQERVSRLETDINKANDLKSKSENCLEKYWILDFIMNFIFIGFAFVYAWQSKKTVIQAGGNNLSISDFAIEIQGFPPYITSEEVHDFFISYGEIAEIYLSRIYKGKLPKYKKIYEIAYEFGIRKKTQFHFRKTKNITLPQNILDNKIVLDQTHDELLVDKVFLVFENAESKEHCLRYNAMMKKSSFWHSQSLKRKDKEIILKMQTPANPSDIMWENLEYNYLDILKVRIPILIVTIAVIILSFIGIYGIKAYYNTIPSEHDCTELNIDPSISINEAKLNLKSTDEIYCYCKWKVINTVIYNNDVTDYCKDCIHAYYILSTINFMVSLCIVAVNSLLKLIINLLSKYERFRSKTDKRNYIFVSLFFLMYFNTAITTLVANSNFSLGISKLQGKYTTLTRGWYDDVGYSLTVTMIVSIFSPHVFALLILWPIGILKRKLCSRCFKSQYKLNKFFRGPSFDISDSLAQALVVVFTTYTYSAGIPLLIIICFGSLILTYWCNKVLILRHNRTPPVYSYNLNTRLVFFLPLAVVFHCLFAVLAYSSSEIFPFSYRKSDETGHIISGGVKIVDVIKRDSTIANGIIIVLSLVSMLILRNFDVIYKKLSTFHKVSAKNSCDLYSFSQLKESGKLAGLNTYNIYENPAYKNLIHALDSVARKHKKIFSEIDALIENPPTGTPRAENNDSPGENEKNAEWDGNIREIIDT</sequence>
<dbReference type="GO" id="GO:0005886">
    <property type="term" value="C:plasma membrane"/>
    <property type="evidence" value="ECO:0007669"/>
    <property type="project" value="TreeGrafter"/>
</dbReference>
<dbReference type="PANTHER" id="PTHR13018">
    <property type="entry name" value="PROBABLE MEMBRANE PROTEIN DUF221-RELATED"/>
    <property type="match status" value="1"/>
</dbReference>
<evidence type="ECO:0000256" key="1">
    <source>
        <dbReference type="SAM" id="MobiDB-lite"/>
    </source>
</evidence>
<feature type="transmembrane region" description="Helical" evidence="2">
    <location>
        <begin position="481"/>
        <end position="502"/>
    </location>
</feature>
<feature type="transmembrane region" description="Helical" evidence="2">
    <location>
        <begin position="353"/>
        <end position="373"/>
    </location>
</feature>
<keyword evidence="4" id="KW-1185">Reference proteome</keyword>
<evidence type="ECO:0000313" key="3">
    <source>
        <dbReference type="EMBL" id="OMJ76461.1"/>
    </source>
</evidence>
<gene>
    <name evidence="3" type="ORF">SteCoe_24168</name>
</gene>
<organism evidence="3 4">
    <name type="scientific">Stentor coeruleus</name>
    <dbReference type="NCBI Taxonomy" id="5963"/>
    <lineage>
        <taxon>Eukaryota</taxon>
        <taxon>Sar</taxon>
        <taxon>Alveolata</taxon>
        <taxon>Ciliophora</taxon>
        <taxon>Postciliodesmatophora</taxon>
        <taxon>Heterotrichea</taxon>
        <taxon>Heterotrichida</taxon>
        <taxon>Stentoridae</taxon>
        <taxon>Stentor</taxon>
    </lineage>
</organism>
<feature type="region of interest" description="Disordered" evidence="1">
    <location>
        <begin position="792"/>
        <end position="825"/>
    </location>
</feature>
<proteinExistence type="predicted"/>
<dbReference type="AlphaFoldDB" id="A0A1R2BI97"/>
<dbReference type="PANTHER" id="PTHR13018:SF5">
    <property type="entry name" value="RE44586P"/>
    <property type="match status" value="1"/>
</dbReference>
<feature type="transmembrane region" description="Helical" evidence="2">
    <location>
        <begin position="438"/>
        <end position="460"/>
    </location>
</feature>
<accession>A0A1R2BI97</accession>
<dbReference type="InterPro" id="IPR045122">
    <property type="entry name" value="Csc1-like"/>
</dbReference>
<dbReference type="GO" id="GO:0005227">
    <property type="term" value="F:calcium-activated cation channel activity"/>
    <property type="evidence" value="ECO:0007669"/>
    <property type="project" value="InterPro"/>
</dbReference>
<name>A0A1R2BI97_9CILI</name>
<evidence type="ECO:0000256" key="2">
    <source>
        <dbReference type="SAM" id="Phobius"/>
    </source>
</evidence>
<dbReference type="EMBL" id="MPUH01000630">
    <property type="protein sequence ID" value="OMJ76461.1"/>
    <property type="molecule type" value="Genomic_DNA"/>
</dbReference>
<feature type="transmembrane region" description="Helical" evidence="2">
    <location>
        <begin position="75"/>
        <end position="98"/>
    </location>
</feature>
<evidence type="ECO:0008006" key="5">
    <source>
        <dbReference type="Google" id="ProtNLM"/>
    </source>
</evidence>